<proteinExistence type="predicted"/>
<evidence type="ECO:0000256" key="2">
    <source>
        <dbReference type="ARBA" id="ARBA00022643"/>
    </source>
</evidence>
<dbReference type="RefSeq" id="WP_194137337.1">
    <property type="nucleotide sequence ID" value="NZ_JADFFK010000025.1"/>
</dbReference>
<dbReference type="PANTHER" id="PTHR39201:SF1">
    <property type="entry name" value="FLAVODOXIN-LIKE DOMAIN-CONTAINING PROTEIN"/>
    <property type="match status" value="1"/>
</dbReference>
<accession>A0ABR9X8X5</accession>
<evidence type="ECO:0000259" key="3">
    <source>
        <dbReference type="Pfam" id="PF12682"/>
    </source>
</evidence>
<keyword evidence="2" id="KW-0288">FMN</keyword>
<keyword evidence="1" id="KW-0285">Flavoprotein</keyword>
<dbReference type="Gene3D" id="3.40.50.360">
    <property type="match status" value="1"/>
</dbReference>
<sequence length="205" mass="22450">MTDRTDLNRRLALAELILPVLGAGFLPAPARAATPPSSTLVAYLTRSGNTRVVAETLARRQGADLFEIRTATPYPEDYDAHVELARQQRDAGIAPPLASTVPGFESYREICLCFPIWGEAMPAPLRSFLTAHDAGTRRVLPFITHGGYGRGSSLETLAVLAPQARIAPAFEQTCDAERDTIDLLTDWFARTPGRRPSPRKKESYS</sequence>
<comment type="caution">
    <text evidence="4">The sequence shown here is derived from an EMBL/GenBank/DDBJ whole genome shotgun (WGS) entry which is preliminary data.</text>
</comment>
<dbReference type="PANTHER" id="PTHR39201">
    <property type="entry name" value="EXPORTED PROTEIN-RELATED"/>
    <property type="match status" value="1"/>
</dbReference>
<name>A0ABR9X8X5_9RHOB</name>
<evidence type="ECO:0000256" key="1">
    <source>
        <dbReference type="ARBA" id="ARBA00022630"/>
    </source>
</evidence>
<dbReference type="InterPro" id="IPR008254">
    <property type="entry name" value="Flavodoxin/NO_synth"/>
</dbReference>
<gene>
    <name evidence="4" type="ORF">IQ782_24735</name>
</gene>
<dbReference type="Pfam" id="PF12682">
    <property type="entry name" value="Flavodoxin_4"/>
    <property type="match status" value="1"/>
</dbReference>
<dbReference type="SUPFAM" id="SSF52218">
    <property type="entry name" value="Flavoproteins"/>
    <property type="match status" value="1"/>
</dbReference>
<evidence type="ECO:0000313" key="4">
    <source>
        <dbReference type="EMBL" id="MBE9640065.1"/>
    </source>
</evidence>
<reference evidence="4 5" key="1">
    <citation type="journal article" date="2021" name="Int. J. Syst. Evol. Microbiol.">
        <title>Salipiger mangrovisoli sp. nov., isolated from mangrove soil and the proposal for the reclassification of Paraphaeobacter pallidus as Salipiger pallidus comb. nov.</title>
        <authorList>
            <person name="Du J."/>
            <person name="Liu Y."/>
            <person name="Pei T."/>
            <person name="Deng M.R."/>
            <person name="Zhu H."/>
        </authorList>
    </citation>
    <scope>NUCLEOTIDE SEQUENCE [LARGE SCALE GENOMIC DNA]</scope>
    <source>
        <strain evidence="4 5">6D45A</strain>
    </source>
</reference>
<keyword evidence="5" id="KW-1185">Reference proteome</keyword>
<feature type="domain" description="Flavodoxin-like" evidence="3">
    <location>
        <begin position="39"/>
        <end position="169"/>
    </location>
</feature>
<protein>
    <submittedName>
        <fullName evidence="4">Flavodoxin</fullName>
    </submittedName>
</protein>
<organism evidence="4 5">
    <name type="scientific">Salipiger mangrovisoli</name>
    <dbReference type="NCBI Taxonomy" id="2865933"/>
    <lineage>
        <taxon>Bacteria</taxon>
        <taxon>Pseudomonadati</taxon>
        <taxon>Pseudomonadota</taxon>
        <taxon>Alphaproteobacteria</taxon>
        <taxon>Rhodobacterales</taxon>
        <taxon>Roseobacteraceae</taxon>
        <taxon>Salipiger</taxon>
    </lineage>
</organism>
<dbReference type="InterPro" id="IPR029039">
    <property type="entry name" value="Flavoprotein-like_sf"/>
</dbReference>
<dbReference type="EMBL" id="JADFFK010000025">
    <property type="protein sequence ID" value="MBE9640065.1"/>
    <property type="molecule type" value="Genomic_DNA"/>
</dbReference>
<dbReference type="Proteomes" id="UP000607796">
    <property type="component" value="Unassembled WGS sequence"/>
</dbReference>
<evidence type="ECO:0000313" key="5">
    <source>
        <dbReference type="Proteomes" id="UP000607796"/>
    </source>
</evidence>